<reference evidence="1 2" key="1">
    <citation type="journal article" date="2019" name="Nat. Microbiol.">
        <title>Mediterranean grassland soil C-N compound turnover is dependent on rainfall and depth, and is mediated by genomically divergent microorganisms.</title>
        <authorList>
            <person name="Diamond S."/>
            <person name="Andeer P.F."/>
            <person name="Li Z."/>
            <person name="Crits-Christoph A."/>
            <person name="Burstein D."/>
            <person name="Anantharaman K."/>
            <person name="Lane K.R."/>
            <person name="Thomas B.C."/>
            <person name="Pan C."/>
            <person name="Northen T.R."/>
            <person name="Banfield J.F."/>
        </authorList>
    </citation>
    <scope>NUCLEOTIDE SEQUENCE [LARGE SCALE GENOMIC DNA]</scope>
    <source>
        <strain evidence="1">WS_4</strain>
    </source>
</reference>
<sequence>MSIAPRRRWSFFLISALGLAIGLWGMKGLSQLSAFPLGFHPETIQYPARVGRAAVASPAELRFIAQSRPVGSILEILSDAGVARVHLEPQL</sequence>
<protein>
    <submittedName>
        <fullName evidence="1">Uncharacterized protein</fullName>
    </submittedName>
</protein>
<gene>
    <name evidence="1" type="ORF">E6K74_05000</name>
</gene>
<dbReference type="AlphaFoldDB" id="A0A538STS5"/>
<proteinExistence type="predicted"/>
<feature type="non-terminal residue" evidence="1">
    <location>
        <position position="91"/>
    </location>
</feature>
<dbReference type="EMBL" id="VBOU01000054">
    <property type="protein sequence ID" value="TMQ54788.1"/>
    <property type="molecule type" value="Genomic_DNA"/>
</dbReference>
<evidence type="ECO:0000313" key="1">
    <source>
        <dbReference type="EMBL" id="TMQ54788.1"/>
    </source>
</evidence>
<name>A0A538STS5_UNCEI</name>
<evidence type="ECO:0000313" key="2">
    <source>
        <dbReference type="Proteomes" id="UP000319829"/>
    </source>
</evidence>
<comment type="caution">
    <text evidence="1">The sequence shown here is derived from an EMBL/GenBank/DDBJ whole genome shotgun (WGS) entry which is preliminary data.</text>
</comment>
<dbReference type="Proteomes" id="UP000319829">
    <property type="component" value="Unassembled WGS sequence"/>
</dbReference>
<accession>A0A538STS5</accession>
<organism evidence="1 2">
    <name type="scientific">Eiseniibacteriota bacterium</name>
    <dbReference type="NCBI Taxonomy" id="2212470"/>
    <lineage>
        <taxon>Bacteria</taxon>
        <taxon>Candidatus Eiseniibacteriota</taxon>
    </lineage>
</organism>